<protein>
    <submittedName>
        <fullName evidence="3">Membrane protein</fullName>
    </submittedName>
</protein>
<keyword evidence="2" id="KW-0472">Membrane</keyword>
<dbReference type="AlphaFoldDB" id="A0A0L8L6D0"/>
<evidence type="ECO:0000313" key="4">
    <source>
        <dbReference type="Proteomes" id="UP000037251"/>
    </source>
</evidence>
<evidence type="ECO:0000313" key="3">
    <source>
        <dbReference type="EMBL" id="KOG33649.1"/>
    </source>
</evidence>
<gene>
    <name evidence="3" type="ORF">ADK37_21760</name>
</gene>
<keyword evidence="2" id="KW-0812">Transmembrane</keyword>
<reference evidence="4" key="1">
    <citation type="submission" date="2015-07" db="EMBL/GenBank/DDBJ databases">
        <authorList>
            <person name="Ju K.-S."/>
            <person name="Doroghazi J.R."/>
            <person name="Metcalf W.W."/>
        </authorList>
    </citation>
    <scope>NUCLEOTIDE SEQUENCE [LARGE SCALE GENOMIC DNA]</scope>
    <source>
        <strain evidence="4">NRRL 2290</strain>
    </source>
</reference>
<keyword evidence="2" id="KW-1133">Transmembrane helix</keyword>
<keyword evidence="4" id="KW-1185">Reference proteome</keyword>
<evidence type="ECO:0000256" key="1">
    <source>
        <dbReference type="SAM" id="MobiDB-lite"/>
    </source>
</evidence>
<dbReference type="Proteomes" id="UP000037251">
    <property type="component" value="Unassembled WGS sequence"/>
</dbReference>
<name>A0A0L8L6D0_9ACTN</name>
<sequence length="450" mass="46549">MGRRTAWWRAGAWCGRGTAVRVVAVAALLGTTAGLAGAPARAADAPGAYAFDEYARSVTGATSTADAEPLEPGTTYRSSLPTTGRLHYRLELDVTSNAYVSVTAVPPPGATVSAGDGVKVSLQDADSHSCSVDTAGIGVGRSAHPVTALVERNASRSGTVCKGAGTYYVLVERVRRGVTSSVDEWDMEIAPVSEPKLEQVGDTSAPEDWDSASPTPPTGEPESREGGAGFDTATSLGQGVWRDDIRPGQTLFYEVPLDWGLQLYATAELGSVSGDAGFVPSALNLSLYNPVRGQVDDDGVGYDGSQRSAALRPLPPVAYANRYAAPDHVSGMRFAGSYYLVVHLVTQMAEDFGDGPFDLTLRVRTANTVEAGPAYAGQSEPRGIFQVTAAQDRESAQAGGASTDASAGGDALMRVLAVGGIGGGTVVLVVLGVWTGLGRRRGRPGARAAL</sequence>
<proteinExistence type="predicted"/>
<dbReference type="OrthoDB" id="4333421at2"/>
<organism evidence="3 4">
    <name type="scientific">Streptomyces resistomycificus</name>
    <dbReference type="NCBI Taxonomy" id="67356"/>
    <lineage>
        <taxon>Bacteria</taxon>
        <taxon>Bacillati</taxon>
        <taxon>Actinomycetota</taxon>
        <taxon>Actinomycetes</taxon>
        <taxon>Kitasatosporales</taxon>
        <taxon>Streptomycetaceae</taxon>
        <taxon>Streptomyces</taxon>
        <taxon>Streptomyces aurantiacus group</taxon>
    </lineage>
</organism>
<comment type="caution">
    <text evidence="3">The sequence shown here is derived from an EMBL/GenBank/DDBJ whole genome shotgun (WGS) entry which is preliminary data.</text>
</comment>
<evidence type="ECO:0000256" key="2">
    <source>
        <dbReference type="SAM" id="Phobius"/>
    </source>
</evidence>
<feature type="transmembrane region" description="Helical" evidence="2">
    <location>
        <begin position="411"/>
        <end position="437"/>
    </location>
</feature>
<accession>A0A0L8L6D0</accession>
<dbReference type="EMBL" id="LGUS01000171">
    <property type="protein sequence ID" value="KOG33649.1"/>
    <property type="molecule type" value="Genomic_DNA"/>
</dbReference>
<dbReference type="STRING" id="67356.AQJ84_16805"/>
<dbReference type="eggNOG" id="COG2304">
    <property type="taxonomic scope" value="Bacteria"/>
</dbReference>
<feature type="region of interest" description="Disordered" evidence="1">
    <location>
        <begin position="189"/>
        <end position="235"/>
    </location>
</feature>
<dbReference type="PATRIC" id="fig|67356.5.peg.4632"/>